<feature type="transmembrane region" description="Helical" evidence="6">
    <location>
        <begin position="277"/>
        <end position="297"/>
    </location>
</feature>
<comment type="similarity">
    <text evidence="2 6">Belongs to the CTL (choline transporter-like) family.</text>
</comment>
<name>A0A6B2L3D2_9EUKA</name>
<comment type="subcellular location">
    <subcellularLocation>
        <location evidence="6">Cell membrane</location>
        <topology evidence="6">Multi-pass membrane protein</topology>
    </subcellularLocation>
    <subcellularLocation>
        <location evidence="1">Membrane</location>
        <topology evidence="1">Multi-pass membrane protein</topology>
    </subcellularLocation>
</comment>
<dbReference type="Pfam" id="PF04515">
    <property type="entry name" value="Choline_transpo"/>
    <property type="match status" value="1"/>
</dbReference>
<keyword evidence="5 6" id="KW-0472">Membrane</keyword>
<feature type="transmembrane region" description="Helical" evidence="6">
    <location>
        <begin position="371"/>
        <end position="392"/>
    </location>
</feature>
<feature type="transmembrane region" description="Helical" evidence="6">
    <location>
        <begin position="212"/>
        <end position="228"/>
    </location>
</feature>
<evidence type="ECO:0000256" key="1">
    <source>
        <dbReference type="ARBA" id="ARBA00004141"/>
    </source>
</evidence>
<feature type="transmembrane region" description="Helical" evidence="6">
    <location>
        <begin position="340"/>
        <end position="364"/>
    </location>
</feature>
<evidence type="ECO:0000256" key="6">
    <source>
        <dbReference type="RuleBase" id="RU368066"/>
    </source>
</evidence>
<dbReference type="PANTHER" id="PTHR12385">
    <property type="entry name" value="CHOLINE TRANSPORTER-LIKE (SLC FAMILY 44)"/>
    <property type="match status" value="1"/>
</dbReference>
<keyword evidence="3 6" id="KW-0812">Transmembrane</keyword>
<keyword evidence="4 6" id="KW-1133">Transmembrane helix</keyword>
<sequence length="428" mass="47876">MKATDRSCRDIVFLILFIVHFGGIAAIIGTSINQKPSAEDYQGFMPYNWTAGDISHFISYFELIGLLVISSFVLSALYLFLLKTFTKPLIYLGIGFNIAVFFGMAVVSGIYGNYASAVITTIFGVFIALFYFSIRSRIPFAIEMIRSVVEIIQNHPGTLVTSFCSILVQFFWVCLWTFALFLSQRLSHSLVIVSSIFLLFSFYWVSEVIKNVVHVTVSGVVATVYFMGDYVPHNPTLGALQRSLTTSFGSICLGSLIVSFIKTLRSLVRMARSEQNSLLLCLVDCLLSWIDALVMYFNHYAFCQVAIYGKTFIEASKSTWRLFKTAGLEAIINDNLVDGVLWVGVLLNGLVSGLIGIGLSFLIFGHLESVIVFFFLGFFIGFILMILAMQVIDSGIACMMVCFAEDRNALMRTNPTLYNELCRTYNIY</sequence>
<feature type="transmembrane region" description="Helical" evidence="6">
    <location>
        <begin position="57"/>
        <end position="82"/>
    </location>
</feature>
<reference evidence="7" key="1">
    <citation type="journal article" date="2020" name="J. Eukaryot. Microbiol.">
        <title>De novo Sequencing, Assembly and Annotation of the Transcriptome for the Free-Living Testate Amoeba Arcella intermedia.</title>
        <authorList>
            <person name="Ribeiro G.M."/>
            <person name="Porfirio-Sousa A.L."/>
            <person name="Maurer-Alcala X.X."/>
            <person name="Katz L.A."/>
            <person name="Lahr D.J.G."/>
        </authorList>
    </citation>
    <scope>NUCLEOTIDE SEQUENCE</scope>
</reference>
<dbReference type="PANTHER" id="PTHR12385:SF4">
    <property type="entry name" value="PROTEIN PNS1"/>
    <property type="match status" value="1"/>
</dbReference>
<evidence type="ECO:0000256" key="3">
    <source>
        <dbReference type="ARBA" id="ARBA00022692"/>
    </source>
</evidence>
<dbReference type="GO" id="GO:0005886">
    <property type="term" value="C:plasma membrane"/>
    <property type="evidence" value="ECO:0007669"/>
    <property type="project" value="UniProtKB-SubCell"/>
</dbReference>
<proteinExistence type="inferred from homology"/>
<feature type="transmembrane region" description="Helical" evidence="6">
    <location>
        <begin position="186"/>
        <end position="205"/>
    </location>
</feature>
<dbReference type="AlphaFoldDB" id="A0A6B2L3D2"/>
<evidence type="ECO:0000256" key="4">
    <source>
        <dbReference type="ARBA" id="ARBA00022989"/>
    </source>
</evidence>
<feature type="transmembrane region" description="Helical" evidence="6">
    <location>
        <begin position="248"/>
        <end position="265"/>
    </location>
</feature>
<dbReference type="GO" id="GO:0022857">
    <property type="term" value="F:transmembrane transporter activity"/>
    <property type="evidence" value="ECO:0007669"/>
    <property type="project" value="UniProtKB-UniRule"/>
</dbReference>
<feature type="transmembrane region" description="Helical" evidence="6">
    <location>
        <begin position="155"/>
        <end position="180"/>
    </location>
</feature>
<organism evidence="7">
    <name type="scientific">Arcella intermedia</name>
    <dbReference type="NCBI Taxonomy" id="1963864"/>
    <lineage>
        <taxon>Eukaryota</taxon>
        <taxon>Amoebozoa</taxon>
        <taxon>Tubulinea</taxon>
        <taxon>Elardia</taxon>
        <taxon>Arcellinida</taxon>
        <taxon>Sphaerothecina</taxon>
        <taxon>Arcellidae</taxon>
        <taxon>Arcella</taxon>
    </lineage>
</organism>
<dbReference type="InterPro" id="IPR007603">
    <property type="entry name" value="Choline_transptr-like"/>
</dbReference>
<feature type="transmembrane region" description="Helical" evidence="6">
    <location>
        <begin position="12"/>
        <end position="32"/>
    </location>
</feature>
<evidence type="ECO:0000256" key="2">
    <source>
        <dbReference type="ARBA" id="ARBA00007168"/>
    </source>
</evidence>
<comment type="function">
    <text evidence="6">Choline transporter.</text>
</comment>
<feature type="transmembrane region" description="Helical" evidence="6">
    <location>
        <begin position="89"/>
        <end position="108"/>
    </location>
</feature>
<evidence type="ECO:0000256" key="5">
    <source>
        <dbReference type="ARBA" id="ARBA00023136"/>
    </source>
</evidence>
<dbReference type="EMBL" id="GIBP01002574">
    <property type="protein sequence ID" value="NDV31543.1"/>
    <property type="molecule type" value="Transcribed_RNA"/>
</dbReference>
<feature type="transmembrane region" description="Helical" evidence="6">
    <location>
        <begin position="114"/>
        <end position="134"/>
    </location>
</feature>
<evidence type="ECO:0000313" key="7">
    <source>
        <dbReference type="EMBL" id="NDV31543.1"/>
    </source>
</evidence>
<accession>A0A6B2L3D2</accession>
<protein>
    <recommendedName>
        <fullName evidence="6">Choline transporter-like protein</fullName>
    </recommendedName>
</protein>